<dbReference type="InterPro" id="IPR006652">
    <property type="entry name" value="Kelch_1"/>
</dbReference>
<accession>A0ABD1IUT8</accession>
<dbReference type="PANTHER" id="PTHR46375:SF6">
    <property type="entry name" value="KELCH REPEAT AND BTB DOMAIN-CONTAINING PROTEIN 13-LIKE"/>
    <property type="match status" value="1"/>
</dbReference>
<gene>
    <name evidence="5" type="ORF">ACEWY4_025716</name>
</gene>
<proteinExistence type="predicted"/>
<dbReference type="SMART" id="SM00225">
    <property type="entry name" value="BTB"/>
    <property type="match status" value="1"/>
</dbReference>
<dbReference type="EMBL" id="JBHFQA010000023">
    <property type="protein sequence ID" value="KAL2078031.1"/>
    <property type="molecule type" value="Genomic_DNA"/>
</dbReference>
<comment type="caution">
    <text evidence="5">The sequence shown here is derived from an EMBL/GenBank/DDBJ whole genome shotgun (WGS) entry which is preliminary data.</text>
</comment>
<evidence type="ECO:0000259" key="4">
    <source>
        <dbReference type="SMART" id="SM00225"/>
    </source>
</evidence>
<name>A0ABD1IUT8_9TELE</name>
<feature type="compositionally biased region" description="Acidic residues" evidence="3">
    <location>
        <begin position="487"/>
        <end position="500"/>
    </location>
</feature>
<evidence type="ECO:0000256" key="3">
    <source>
        <dbReference type="SAM" id="MobiDB-lite"/>
    </source>
</evidence>
<keyword evidence="2" id="KW-0677">Repeat</keyword>
<dbReference type="InterPro" id="IPR000210">
    <property type="entry name" value="BTB/POZ_dom"/>
</dbReference>
<dbReference type="AlphaFoldDB" id="A0ABD1IUT8"/>
<feature type="domain" description="BTB" evidence="4">
    <location>
        <begin position="32"/>
        <end position="131"/>
    </location>
</feature>
<dbReference type="Gene3D" id="2.120.10.80">
    <property type="entry name" value="Kelch-type beta propeller"/>
    <property type="match status" value="1"/>
</dbReference>
<sequence>MEPLLTSCPGPGADTVPHFGATELGEGEDLAGALRVRVENSIFTVDRSLLAGSCGYFKGLFRSGMRDSCVDEIYLQGGLHPGGFLIALSVARGERPPLTDADRLLEAVECAAFLQVEALESHLANILDSDNCLLLCHAAATYGLHKLFNSAATFIRDAYRDLKGAAEESLHPDILSYIESITPASFIALGTHTPSMEILQDSYRTVCHLDEEQGIWSYLTDLPVDSSTTMAGVAVLDGRLYVIGGVVGVNKVTVDCGYCYDPLTNSWCDIPGPMQSRYNFTLLGLEGKLYAVGGEHAWKIMSSAESFDVATGTWCLIKHTPRPVAGAAGTVCQRRIFVCFWKPPDITDIYEYVTTKDHWMLVTTLVRPQSYGHYMVAHRDNLYVMRNGPFDDFLHCLIECYNITTGQWSTLPGQYINSKGMLFTSVIRGDSAFTVQRSVTIEFTVSPRGWRNRREMAGFPKSGSLWTCLLRLPRKGSPEEVDRKEDTEENDGEVEEENGLEDQKQTFL</sequence>
<evidence type="ECO:0000313" key="6">
    <source>
        <dbReference type="Proteomes" id="UP001591681"/>
    </source>
</evidence>
<dbReference type="Proteomes" id="UP001591681">
    <property type="component" value="Unassembled WGS sequence"/>
</dbReference>
<dbReference type="SMART" id="SM00612">
    <property type="entry name" value="Kelch"/>
    <property type="match status" value="2"/>
</dbReference>
<dbReference type="Gene3D" id="3.30.710.10">
    <property type="entry name" value="Potassium Channel Kv1.1, Chain A"/>
    <property type="match status" value="1"/>
</dbReference>
<feature type="compositionally biased region" description="Basic and acidic residues" evidence="3">
    <location>
        <begin position="476"/>
        <end position="486"/>
    </location>
</feature>
<dbReference type="InterPro" id="IPR011333">
    <property type="entry name" value="SKP1/BTB/POZ_sf"/>
</dbReference>
<dbReference type="InterPro" id="IPR015915">
    <property type="entry name" value="Kelch-typ_b-propeller"/>
</dbReference>
<dbReference type="SUPFAM" id="SSF54695">
    <property type="entry name" value="POZ domain"/>
    <property type="match status" value="1"/>
</dbReference>
<dbReference type="PANTHER" id="PTHR46375">
    <property type="entry name" value="KELCH REPEAT AND BTB DOMAIN-CONTAINING PROTEIN 13-RELATED"/>
    <property type="match status" value="1"/>
</dbReference>
<feature type="region of interest" description="Disordered" evidence="3">
    <location>
        <begin position="476"/>
        <end position="508"/>
    </location>
</feature>
<evidence type="ECO:0000256" key="2">
    <source>
        <dbReference type="ARBA" id="ARBA00022737"/>
    </source>
</evidence>
<keyword evidence="6" id="KW-1185">Reference proteome</keyword>
<dbReference type="SUPFAM" id="SSF117281">
    <property type="entry name" value="Kelch motif"/>
    <property type="match status" value="1"/>
</dbReference>
<reference evidence="5 6" key="1">
    <citation type="submission" date="2024-09" db="EMBL/GenBank/DDBJ databases">
        <title>A chromosome-level genome assembly of Gray's grenadier anchovy, Coilia grayii.</title>
        <authorList>
            <person name="Fu Z."/>
        </authorList>
    </citation>
    <scope>NUCLEOTIDE SEQUENCE [LARGE SCALE GENOMIC DNA]</scope>
    <source>
        <strain evidence="5">G4</strain>
        <tissue evidence="5">Muscle</tissue>
    </source>
</reference>
<evidence type="ECO:0000256" key="1">
    <source>
        <dbReference type="ARBA" id="ARBA00022441"/>
    </source>
</evidence>
<dbReference type="Pfam" id="PF01344">
    <property type="entry name" value="Kelch_1"/>
    <property type="match status" value="2"/>
</dbReference>
<keyword evidence="1" id="KW-0880">Kelch repeat</keyword>
<dbReference type="InterPro" id="IPR052392">
    <property type="entry name" value="Kelch-BTB_domain-containing"/>
</dbReference>
<evidence type="ECO:0000313" key="5">
    <source>
        <dbReference type="EMBL" id="KAL2078031.1"/>
    </source>
</evidence>
<organism evidence="5 6">
    <name type="scientific">Coilia grayii</name>
    <name type="common">Gray's grenadier anchovy</name>
    <dbReference type="NCBI Taxonomy" id="363190"/>
    <lineage>
        <taxon>Eukaryota</taxon>
        <taxon>Metazoa</taxon>
        <taxon>Chordata</taxon>
        <taxon>Craniata</taxon>
        <taxon>Vertebrata</taxon>
        <taxon>Euteleostomi</taxon>
        <taxon>Actinopterygii</taxon>
        <taxon>Neopterygii</taxon>
        <taxon>Teleostei</taxon>
        <taxon>Clupei</taxon>
        <taxon>Clupeiformes</taxon>
        <taxon>Clupeoidei</taxon>
        <taxon>Engraulidae</taxon>
        <taxon>Coilinae</taxon>
        <taxon>Coilia</taxon>
    </lineage>
</organism>
<protein>
    <recommendedName>
        <fullName evidence="4">BTB domain-containing protein</fullName>
    </recommendedName>
</protein>